<dbReference type="EMBL" id="QRDZ01000019">
    <property type="protein sequence ID" value="RED65464.1"/>
    <property type="molecule type" value="Genomic_DNA"/>
</dbReference>
<organism evidence="2 3">
    <name type="scientific">Cohnella phaseoli</name>
    <dbReference type="NCBI Taxonomy" id="456490"/>
    <lineage>
        <taxon>Bacteria</taxon>
        <taxon>Bacillati</taxon>
        <taxon>Bacillota</taxon>
        <taxon>Bacilli</taxon>
        <taxon>Bacillales</taxon>
        <taxon>Paenibacillaceae</taxon>
        <taxon>Cohnella</taxon>
    </lineage>
</organism>
<accession>A0A3D9IUQ1</accession>
<sequence>MKMSKLTVLMLSVVMLFAFSTASSASTPLNHTDTVTGQGDILITGTAYFSNSPPAGVIFADVYRIVNGVEEYVTSSRSNIYSNPSVVNYSITFNTSFTQGTYKIKYSYAGSLVDMTTYARFV</sequence>
<proteinExistence type="predicted"/>
<dbReference type="Proteomes" id="UP000256977">
    <property type="component" value="Unassembled WGS sequence"/>
</dbReference>
<reference evidence="2 3" key="1">
    <citation type="submission" date="2018-07" db="EMBL/GenBank/DDBJ databases">
        <title>Genomic Encyclopedia of Type Strains, Phase III (KMG-III): the genomes of soil and plant-associated and newly described type strains.</title>
        <authorList>
            <person name="Whitman W."/>
        </authorList>
    </citation>
    <scope>NUCLEOTIDE SEQUENCE [LARGE SCALE GENOMIC DNA]</scope>
    <source>
        <strain evidence="2 3">CECT 7287</strain>
    </source>
</reference>
<keyword evidence="3" id="KW-1185">Reference proteome</keyword>
<keyword evidence="1" id="KW-0732">Signal</keyword>
<evidence type="ECO:0000313" key="3">
    <source>
        <dbReference type="Proteomes" id="UP000256977"/>
    </source>
</evidence>
<dbReference type="AlphaFoldDB" id="A0A3D9IUQ1"/>
<feature type="signal peptide" evidence="1">
    <location>
        <begin position="1"/>
        <end position="25"/>
    </location>
</feature>
<protein>
    <submittedName>
        <fullName evidence="2">Uncharacterized protein</fullName>
    </submittedName>
</protein>
<dbReference type="RefSeq" id="WP_116062866.1">
    <property type="nucleotide sequence ID" value="NZ_QRDZ01000019.1"/>
</dbReference>
<evidence type="ECO:0000313" key="2">
    <source>
        <dbReference type="EMBL" id="RED65464.1"/>
    </source>
</evidence>
<evidence type="ECO:0000256" key="1">
    <source>
        <dbReference type="SAM" id="SignalP"/>
    </source>
</evidence>
<comment type="caution">
    <text evidence="2">The sequence shown here is derived from an EMBL/GenBank/DDBJ whole genome shotgun (WGS) entry which is preliminary data.</text>
</comment>
<gene>
    <name evidence="2" type="ORF">DFP98_119104</name>
</gene>
<name>A0A3D9IUQ1_9BACL</name>
<feature type="chain" id="PRO_5017765558" evidence="1">
    <location>
        <begin position="26"/>
        <end position="122"/>
    </location>
</feature>